<keyword evidence="2" id="KW-1185">Reference proteome</keyword>
<comment type="caution">
    <text evidence="1">The sequence shown here is derived from an EMBL/GenBank/DDBJ whole genome shotgun (WGS) entry which is preliminary data.</text>
</comment>
<evidence type="ECO:0000313" key="2">
    <source>
        <dbReference type="Proteomes" id="UP000634529"/>
    </source>
</evidence>
<accession>A0ABR9AUY1</accession>
<name>A0ABR9AUY1_9BACL</name>
<gene>
    <name evidence="1" type="ORF">IFO66_06195</name>
</gene>
<reference evidence="1 2" key="1">
    <citation type="submission" date="2020-09" db="EMBL/GenBank/DDBJ databases">
        <title>Paenibacillus sp. CAU 1523 isolated from sand of Haeundae Beach.</title>
        <authorList>
            <person name="Kim W."/>
        </authorList>
    </citation>
    <scope>NUCLEOTIDE SEQUENCE [LARGE SCALE GENOMIC DNA]</scope>
    <source>
        <strain evidence="1 2">CAU 1523</strain>
    </source>
</reference>
<dbReference type="Proteomes" id="UP000634529">
    <property type="component" value="Unassembled WGS sequence"/>
</dbReference>
<dbReference type="RefSeq" id="WP_192024313.1">
    <property type="nucleotide sequence ID" value="NZ_JACYTN010000003.1"/>
</dbReference>
<sequence length="293" mass="34088">MYKRKVAMLRKLYHTSNSMFDPQHGVRLYNVCSLIKEERELVKKMDWMVNRLEIMSHHSCLKQLIQLREDKRLNRERIIDGFIAGVGGSYPRGISSLTSYYTMLNIPDHEFVEADRYAACKICSFSKSRKDGYWENTSEVHYALYLGNTYGLSLRGALLDLKELVEQRPVKPTSKDIKVFRSLLDSLERSEPDETPGEFEKRLTAEKIMPRNKYVRRGILNSLAVVGAIPNACIKTNFDTWTDYEDMASQEEKLPNTKGRSDMEMPWAGWNGQLKVNWDVVNELFGQVEYSRY</sequence>
<protein>
    <submittedName>
        <fullName evidence="1">Uncharacterized protein</fullName>
    </submittedName>
</protein>
<evidence type="ECO:0000313" key="1">
    <source>
        <dbReference type="EMBL" id="MBD8497895.1"/>
    </source>
</evidence>
<proteinExistence type="predicted"/>
<organism evidence="1 2">
    <name type="scientific">Paenibacillus arenosi</name>
    <dbReference type="NCBI Taxonomy" id="2774142"/>
    <lineage>
        <taxon>Bacteria</taxon>
        <taxon>Bacillati</taxon>
        <taxon>Bacillota</taxon>
        <taxon>Bacilli</taxon>
        <taxon>Bacillales</taxon>
        <taxon>Paenibacillaceae</taxon>
        <taxon>Paenibacillus</taxon>
    </lineage>
</organism>
<dbReference type="EMBL" id="JACYTN010000003">
    <property type="protein sequence ID" value="MBD8497895.1"/>
    <property type="molecule type" value="Genomic_DNA"/>
</dbReference>